<gene>
    <name evidence="1" type="ORF">S12H4_21347</name>
</gene>
<protein>
    <recommendedName>
        <fullName evidence="2">Glycosyl hydrolases family 38 C-terminal beta sandwich domain-containing protein</fullName>
    </recommendedName>
</protein>
<dbReference type="EMBL" id="BARW01010968">
    <property type="protein sequence ID" value="GAI82635.1"/>
    <property type="molecule type" value="Genomic_DNA"/>
</dbReference>
<name>X1T4V9_9ZZZZ</name>
<feature type="non-terminal residue" evidence="1">
    <location>
        <position position="1"/>
    </location>
</feature>
<sequence>SMTMYDGFGKGIVLNCPSSPGVSIDNPGLFRFSSNKQLTTGKVFVNLFNTQWGTNFTEWIEGSFSSKIYIWSYDKYDSEKTFITPSEETRVPLKGVFYEGPKGENPVTAEGISLSRKGILVTAFKTNPDRDSMLLRLWEQAGNGGLCEASLSEGSNYSRAYPCNLRDEITDNKGMVISNNSFQFIIQANQPASFILK</sequence>
<organism evidence="1">
    <name type="scientific">marine sediment metagenome</name>
    <dbReference type="NCBI Taxonomy" id="412755"/>
    <lineage>
        <taxon>unclassified sequences</taxon>
        <taxon>metagenomes</taxon>
        <taxon>ecological metagenomes</taxon>
    </lineage>
</organism>
<reference evidence="1" key="1">
    <citation type="journal article" date="2014" name="Front. Microbiol.">
        <title>High frequency of phylogenetically diverse reductive dehalogenase-homologous genes in deep subseafloor sedimentary metagenomes.</title>
        <authorList>
            <person name="Kawai M."/>
            <person name="Futagami T."/>
            <person name="Toyoda A."/>
            <person name="Takaki Y."/>
            <person name="Nishi S."/>
            <person name="Hori S."/>
            <person name="Arai W."/>
            <person name="Tsubouchi T."/>
            <person name="Morono Y."/>
            <person name="Uchiyama I."/>
            <person name="Ito T."/>
            <person name="Fujiyama A."/>
            <person name="Inagaki F."/>
            <person name="Takami H."/>
        </authorList>
    </citation>
    <scope>NUCLEOTIDE SEQUENCE</scope>
    <source>
        <strain evidence="1">Expedition CK06-06</strain>
    </source>
</reference>
<evidence type="ECO:0000313" key="1">
    <source>
        <dbReference type="EMBL" id="GAI82635.1"/>
    </source>
</evidence>
<dbReference type="AlphaFoldDB" id="X1T4V9"/>
<accession>X1T4V9</accession>
<comment type="caution">
    <text evidence="1">The sequence shown here is derived from an EMBL/GenBank/DDBJ whole genome shotgun (WGS) entry which is preliminary data.</text>
</comment>
<evidence type="ECO:0008006" key="2">
    <source>
        <dbReference type="Google" id="ProtNLM"/>
    </source>
</evidence>
<proteinExistence type="predicted"/>